<sequence length="178" mass="20059">MSKSLYNTQMWPRFPTAFSISSHTQAGITHAAFTNLKTTTRTQALPTPASRPQLAHRHYPHQPQNHNSHTGTTHTNLKTTTRTQALPTPTSKPQLAHRHYPHQPQNHNSHTLPTPTSKPQLAHRHYPHQPQNHNYHTSISHAVHTSPKTTAGTQTLPTPSTPAPNPQLAYRHFPRLPY</sequence>
<proteinExistence type="predicted"/>
<feature type="compositionally biased region" description="Polar residues" evidence="1">
    <location>
        <begin position="103"/>
        <end position="119"/>
    </location>
</feature>
<feature type="compositionally biased region" description="Low complexity" evidence="1">
    <location>
        <begin position="65"/>
        <end position="89"/>
    </location>
</feature>
<protein>
    <submittedName>
        <fullName evidence="2">Uncharacterized protein</fullName>
    </submittedName>
</protein>
<accession>A0A8T0FWD1</accession>
<dbReference type="AlphaFoldDB" id="A0A8T0FWD1"/>
<name>A0A8T0FWD1_ARGBR</name>
<feature type="compositionally biased region" description="Polar residues" evidence="1">
    <location>
        <begin position="146"/>
        <end position="158"/>
    </location>
</feature>
<feature type="region of interest" description="Disordered" evidence="1">
    <location>
        <begin position="44"/>
        <end position="178"/>
    </location>
</feature>
<reference evidence="2" key="1">
    <citation type="journal article" date="2020" name="bioRxiv">
        <title>Chromosome-level reference genome of the European wasp spider Argiope bruennichi: a resource for studies on range expansion and evolutionary adaptation.</title>
        <authorList>
            <person name="Sheffer M.M."/>
            <person name="Hoppe A."/>
            <person name="Krehenwinkel H."/>
            <person name="Uhl G."/>
            <person name="Kuss A.W."/>
            <person name="Jensen L."/>
            <person name="Jensen C."/>
            <person name="Gillespie R.G."/>
            <person name="Hoff K.J."/>
            <person name="Prost S."/>
        </authorList>
    </citation>
    <scope>NUCLEOTIDE SEQUENCE</scope>
</reference>
<reference evidence="2" key="2">
    <citation type="submission" date="2020-06" db="EMBL/GenBank/DDBJ databases">
        <authorList>
            <person name="Sheffer M."/>
        </authorList>
    </citation>
    <scope>NUCLEOTIDE SEQUENCE</scope>
</reference>
<organism evidence="2 3">
    <name type="scientific">Argiope bruennichi</name>
    <name type="common">Wasp spider</name>
    <name type="synonym">Aranea bruennichi</name>
    <dbReference type="NCBI Taxonomy" id="94029"/>
    <lineage>
        <taxon>Eukaryota</taxon>
        <taxon>Metazoa</taxon>
        <taxon>Ecdysozoa</taxon>
        <taxon>Arthropoda</taxon>
        <taxon>Chelicerata</taxon>
        <taxon>Arachnida</taxon>
        <taxon>Araneae</taxon>
        <taxon>Araneomorphae</taxon>
        <taxon>Entelegynae</taxon>
        <taxon>Araneoidea</taxon>
        <taxon>Araneidae</taxon>
        <taxon>Argiope</taxon>
    </lineage>
</organism>
<feature type="compositionally biased region" description="Polar residues" evidence="1">
    <location>
        <begin position="129"/>
        <end position="140"/>
    </location>
</feature>
<keyword evidence="3" id="KW-1185">Reference proteome</keyword>
<evidence type="ECO:0000256" key="1">
    <source>
        <dbReference type="SAM" id="MobiDB-lite"/>
    </source>
</evidence>
<gene>
    <name evidence="2" type="ORF">HNY73_002483</name>
</gene>
<evidence type="ECO:0000313" key="2">
    <source>
        <dbReference type="EMBL" id="KAF8794508.1"/>
    </source>
</evidence>
<evidence type="ECO:0000313" key="3">
    <source>
        <dbReference type="Proteomes" id="UP000807504"/>
    </source>
</evidence>
<dbReference type="EMBL" id="JABXBU010000002">
    <property type="protein sequence ID" value="KAF8794508.1"/>
    <property type="molecule type" value="Genomic_DNA"/>
</dbReference>
<dbReference type="Proteomes" id="UP000807504">
    <property type="component" value="Unassembled WGS sequence"/>
</dbReference>
<comment type="caution">
    <text evidence="2">The sequence shown here is derived from an EMBL/GenBank/DDBJ whole genome shotgun (WGS) entry which is preliminary data.</text>
</comment>